<keyword evidence="2" id="KW-1133">Transmembrane helix</keyword>
<gene>
    <name evidence="3" type="ORF">KJK29_15095</name>
</gene>
<evidence type="ECO:0000256" key="2">
    <source>
        <dbReference type="SAM" id="Phobius"/>
    </source>
</evidence>
<feature type="region of interest" description="Disordered" evidence="1">
    <location>
        <begin position="165"/>
        <end position="189"/>
    </location>
</feature>
<feature type="transmembrane region" description="Helical" evidence="2">
    <location>
        <begin position="136"/>
        <end position="157"/>
    </location>
</feature>
<keyword evidence="2" id="KW-0472">Membrane</keyword>
<feature type="compositionally biased region" description="Basic residues" evidence="1">
    <location>
        <begin position="172"/>
        <end position="189"/>
    </location>
</feature>
<feature type="transmembrane region" description="Helical" evidence="2">
    <location>
        <begin position="96"/>
        <end position="116"/>
    </location>
</feature>
<sequence>MRRSAEDAGTNRRFEARDGLGIAGVVVCLVVGMGVILLVMGLWKRFARETVPMLVDLPGGSWAVGGVLGVITVLGAIGALRCAAGASDRTRLSRGMHTAGTAACCLAAFGPLFYLLSGLPGKNCRSESCAYIPGTGSAFLAYIISAVLVGLLVYRWISARAEEDAARERERMRRLRKKGKGKSRAGRQR</sequence>
<dbReference type="EMBL" id="CP075896">
    <property type="protein sequence ID" value="QWB23814.1"/>
    <property type="molecule type" value="Genomic_DNA"/>
</dbReference>
<reference evidence="4" key="1">
    <citation type="submission" date="2021-05" db="EMBL/GenBank/DDBJ databases">
        <title>Direct Submission.</title>
        <authorList>
            <person name="Li K."/>
            <person name="Gao J."/>
        </authorList>
    </citation>
    <scope>NUCLEOTIDE SEQUENCE [LARGE SCALE GENOMIC DNA]</scope>
    <source>
        <strain evidence="4">MG62</strain>
    </source>
</reference>
<evidence type="ECO:0000313" key="3">
    <source>
        <dbReference type="EMBL" id="QWB23814.1"/>
    </source>
</evidence>
<feature type="transmembrane region" description="Helical" evidence="2">
    <location>
        <begin position="20"/>
        <end position="43"/>
    </location>
</feature>
<keyword evidence="4" id="KW-1185">Reference proteome</keyword>
<accession>A0ABX8FRW9</accession>
<name>A0ABX8FRW9_9ACTN</name>
<evidence type="ECO:0000313" key="4">
    <source>
        <dbReference type="Proteomes" id="UP000679629"/>
    </source>
</evidence>
<evidence type="ECO:0000256" key="1">
    <source>
        <dbReference type="SAM" id="MobiDB-lite"/>
    </source>
</evidence>
<keyword evidence="2" id="KW-0812">Transmembrane</keyword>
<protein>
    <submittedName>
        <fullName evidence="3">Uncharacterized protein</fullName>
    </submittedName>
</protein>
<organism evidence="3 4">
    <name type="scientific">Streptomyces koelreuteriae</name>
    <dbReference type="NCBI Taxonomy" id="2838015"/>
    <lineage>
        <taxon>Bacteria</taxon>
        <taxon>Bacillati</taxon>
        <taxon>Actinomycetota</taxon>
        <taxon>Actinomycetes</taxon>
        <taxon>Kitasatosporales</taxon>
        <taxon>Streptomycetaceae</taxon>
        <taxon>Streptomyces</taxon>
    </lineage>
</organism>
<dbReference type="Proteomes" id="UP000679629">
    <property type="component" value="Chromosome"/>
</dbReference>
<proteinExistence type="predicted"/>
<feature type="transmembrane region" description="Helical" evidence="2">
    <location>
        <begin position="63"/>
        <end position="84"/>
    </location>
</feature>